<reference evidence="1" key="2">
    <citation type="journal article" date="2015" name="Fish Shellfish Immunol.">
        <title>Early steps in the European eel (Anguilla anguilla)-Vibrio vulnificus interaction in the gills: Role of the RtxA13 toxin.</title>
        <authorList>
            <person name="Callol A."/>
            <person name="Pajuelo D."/>
            <person name="Ebbesson L."/>
            <person name="Teles M."/>
            <person name="MacKenzie S."/>
            <person name="Amaro C."/>
        </authorList>
    </citation>
    <scope>NUCLEOTIDE SEQUENCE</scope>
</reference>
<dbReference type="EMBL" id="GBXM01103809">
    <property type="protein sequence ID" value="JAH04768.1"/>
    <property type="molecule type" value="Transcribed_RNA"/>
</dbReference>
<accession>A0A0E9PLS5</accession>
<organism evidence="1">
    <name type="scientific">Anguilla anguilla</name>
    <name type="common">European freshwater eel</name>
    <name type="synonym">Muraena anguilla</name>
    <dbReference type="NCBI Taxonomy" id="7936"/>
    <lineage>
        <taxon>Eukaryota</taxon>
        <taxon>Metazoa</taxon>
        <taxon>Chordata</taxon>
        <taxon>Craniata</taxon>
        <taxon>Vertebrata</taxon>
        <taxon>Euteleostomi</taxon>
        <taxon>Actinopterygii</taxon>
        <taxon>Neopterygii</taxon>
        <taxon>Teleostei</taxon>
        <taxon>Anguilliformes</taxon>
        <taxon>Anguillidae</taxon>
        <taxon>Anguilla</taxon>
    </lineage>
</organism>
<dbReference type="AlphaFoldDB" id="A0A0E9PLS5"/>
<reference evidence="1" key="1">
    <citation type="submission" date="2014-11" db="EMBL/GenBank/DDBJ databases">
        <authorList>
            <person name="Amaro Gonzalez C."/>
        </authorList>
    </citation>
    <scope>NUCLEOTIDE SEQUENCE</scope>
</reference>
<proteinExistence type="predicted"/>
<sequence>MKTGIIVQVVTSRRRVWKTRRVYDYFVGKQINNRYS</sequence>
<protein>
    <submittedName>
        <fullName evidence="1">Uncharacterized protein</fullName>
    </submittedName>
</protein>
<name>A0A0E9PLS5_ANGAN</name>
<evidence type="ECO:0000313" key="1">
    <source>
        <dbReference type="EMBL" id="JAH04768.1"/>
    </source>
</evidence>